<dbReference type="EMBL" id="JACJJC010000022">
    <property type="protein sequence ID" value="MBM6704842.1"/>
    <property type="molecule type" value="Genomic_DNA"/>
</dbReference>
<dbReference type="NCBIfam" id="TIGR00266">
    <property type="entry name" value="TIGR00266 family protein"/>
    <property type="match status" value="1"/>
</dbReference>
<dbReference type="RefSeq" id="WP_205104220.1">
    <property type="nucleotide sequence ID" value="NZ_JACJJC010000022.1"/>
</dbReference>
<dbReference type="InterPro" id="IPR016031">
    <property type="entry name" value="Trp_RNA-bd_attenuator-like_dom"/>
</dbReference>
<dbReference type="SUPFAM" id="SSF51219">
    <property type="entry name" value="TRAP-like"/>
    <property type="match status" value="1"/>
</dbReference>
<proteinExistence type="predicted"/>
<keyword evidence="2" id="KW-1185">Reference proteome</keyword>
<accession>A0ABS2DU71</accession>
<evidence type="ECO:0000313" key="1">
    <source>
        <dbReference type="EMBL" id="MBM6704842.1"/>
    </source>
</evidence>
<name>A0ABS2DU71_9BURK</name>
<gene>
    <name evidence="1" type="ORF">H6A60_10160</name>
</gene>
<dbReference type="Gene3D" id="3.60.160.10">
    <property type="entry name" value="Mitochondrial biogenesis AIM24"/>
    <property type="match status" value="1"/>
</dbReference>
<dbReference type="InterPro" id="IPR036983">
    <property type="entry name" value="AIM24_sf"/>
</dbReference>
<reference evidence="1 2" key="1">
    <citation type="journal article" date="2021" name="Sci. Rep.">
        <title>The distribution of antibiotic resistance genes in chicken gut microbiota commensals.</title>
        <authorList>
            <person name="Juricova H."/>
            <person name="Matiasovicova J."/>
            <person name="Kubasova T."/>
            <person name="Cejkova D."/>
            <person name="Rychlik I."/>
        </authorList>
    </citation>
    <scope>NUCLEOTIDE SEQUENCE [LARGE SCALE GENOMIC DNA]</scope>
    <source>
        <strain evidence="1 2">An829</strain>
    </source>
</reference>
<dbReference type="PANTHER" id="PTHR43657">
    <property type="entry name" value="TRYPTOPHAN RNA-BINDING ATTENUATOR PROTEIN-LIKE PROTEIN"/>
    <property type="match status" value="1"/>
</dbReference>
<organism evidence="1 2">
    <name type="scientific">Sutterella massiliensis</name>
    <dbReference type="NCBI Taxonomy" id="1816689"/>
    <lineage>
        <taxon>Bacteria</taxon>
        <taxon>Pseudomonadati</taxon>
        <taxon>Pseudomonadota</taxon>
        <taxon>Betaproteobacteria</taxon>
        <taxon>Burkholderiales</taxon>
        <taxon>Sutterellaceae</taxon>
        <taxon>Sutterella</taxon>
    </lineage>
</organism>
<evidence type="ECO:0000313" key="2">
    <source>
        <dbReference type="Proteomes" id="UP000715095"/>
    </source>
</evidence>
<sequence length="239" mass="25758">MVRFEIEGGVDPLLLVRLDKGDAVATESNAMVAMDRVLSLKGRTRGGFFGSIARKFLNEETFFQQWVEAEEGPGEVLLAPNLPGDIRILAVGERQYCLSDGAFLASTSEVGITTKMQSLGRAIFGGNGGFFIMSTEGRGDVAVSGFGSIREVEVRPDRPINVDNGHLVAWDASLDYEVTLNTSRSGLMGKLIQSQITGEGLVLKFKGSGKVYVCSRSKGSFLDWITASRPTDKAPANND</sequence>
<dbReference type="InterPro" id="IPR002838">
    <property type="entry name" value="AIM24"/>
</dbReference>
<dbReference type="PANTHER" id="PTHR43657:SF1">
    <property type="entry name" value="ALTERED INHERITANCE OF MITOCHONDRIA PROTEIN 24, MITOCHONDRIAL"/>
    <property type="match status" value="1"/>
</dbReference>
<dbReference type="Proteomes" id="UP000715095">
    <property type="component" value="Unassembled WGS sequence"/>
</dbReference>
<protein>
    <submittedName>
        <fullName evidence="1">TIGR00266 family protein</fullName>
    </submittedName>
</protein>
<dbReference type="Pfam" id="PF01987">
    <property type="entry name" value="AIM24"/>
    <property type="match status" value="1"/>
</dbReference>
<comment type="caution">
    <text evidence="1">The sequence shown here is derived from an EMBL/GenBank/DDBJ whole genome shotgun (WGS) entry which is preliminary data.</text>
</comment>